<dbReference type="Ensembl" id="ENSSRHT00000000022.1">
    <property type="protein sequence ID" value="ENSSRHP00000000006.1"/>
    <property type="gene ID" value="ENSSRHG00000000022.1"/>
</dbReference>
<keyword evidence="11" id="KW-0066">ATP synthesis</keyword>
<evidence type="ECO:0000256" key="3">
    <source>
        <dbReference type="ARBA" id="ARBA00022448"/>
    </source>
</evidence>
<dbReference type="EMBL" id="KR069119">
    <property type="protein sequence ID" value="AKG64430.1"/>
    <property type="molecule type" value="Genomic_DNA"/>
</dbReference>
<keyword evidence="6 14" id="KW-0375">Hydrogen ion transport</keyword>
<evidence type="ECO:0000256" key="1">
    <source>
        <dbReference type="ARBA" id="ARBA00004304"/>
    </source>
</evidence>
<keyword evidence="5 14" id="KW-0812">Transmembrane</keyword>
<dbReference type="RefSeq" id="YP_009142193.1">
    <property type="nucleotide sequence ID" value="NC_027168.1"/>
</dbReference>
<evidence type="ECO:0000256" key="15">
    <source>
        <dbReference type="SAM" id="Phobius"/>
    </source>
</evidence>
<evidence type="ECO:0000256" key="9">
    <source>
        <dbReference type="ARBA" id="ARBA00023128"/>
    </source>
</evidence>
<dbReference type="GO" id="GO:0031966">
    <property type="term" value="C:mitochondrial membrane"/>
    <property type="evidence" value="ECO:0007669"/>
    <property type="project" value="UniProtKB-SubCell"/>
</dbReference>
<evidence type="ECO:0000256" key="2">
    <source>
        <dbReference type="ARBA" id="ARBA00008892"/>
    </source>
</evidence>
<evidence type="ECO:0000313" key="16">
    <source>
        <dbReference type="EMBL" id="AKG64430.1"/>
    </source>
</evidence>
<evidence type="ECO:0000256" key="12">
    <source>
        <dbReference type="ARBA" id="ARBA00053067"/>
    </source>
</evidence>
<evidence type="ECO:0000256" key="5">
    <source>
        <dbReference type="ARBA" id="ARBA00022692"/>
    </source>
</evidence>
<dbReference type="PANTHER" id="PTHR39937">
    <property type="entry name" value="ATP SYNTHASE PROTEIN 8"/>
    <property type="match status" value="1"/>
</dbReference>
<protein>
    <recommendedName>
        <fullName evidence="14">ATP synthase complex subunit 8</fullName>
    </recommendedName>
</protein>
<dbReference type="PANTHER" id="PTHR39937:SF1">
    <property type="entry name" value="ATP SYNTHASE PROTEIN 8"/>
    <property type="match status" value="1"/>
</dbReference>
<evidence type="ECO:0000256" key="13">
    <source>
        <dbReference type="ARBA" id="ARBA00064647"/>
    </source>
</evidence>
<evidence type="ECO:0000256" key="10">
    <source>
        <dbReference type="ARBA" id="ARBA00023136"/>
    </source>
</evidence>
<reference evidence="17" key="2">
    <citation type="submission" date="2025-05" db="UniProtKB">
        <authorList>
            <consortium name="Ensembl"/>
        </authorList>
    </citation>
    <scope>IDENTIFICATION</scope>
</reference>
<keyword evidence="10 15" id="KW-0472">Membrane</keyword>
<comment type="subunit">
    <text evidence="13">Component of the ATP synthase complex composed at least of ATP5F1A/subunit alpha, ATP5F1B/subunit beta, ATP5MC1/subunit c (homooctomer), MT-ATP6/subunit a, MT-ATP8/subunit 8, ATP5ME/subunit e, ATP5MF/subunit f, ATP5MG/subunit g, ATP5MK/subunit k, ATP5MJ/subunit j, ATP5F1C/subunit gamma, ATP5F1D/subunit delta, ATP5F1E/subunit epsilon, ATP5PF/subunit F6, ATP5PB/subunit b, ATP5PD/subunit d, ATP5PO/subunit OSCP. ATP synthase complex consists of a soluble F(1) head domain (subunits alpha(3) and beta(3)) - the catalytic core - and a membrane F(0) domain - the membrane proton channel (subunits c, a, 8, e, f, g, k and j). These two domains are linked by a central stalk (subunits gamma, delta, and epsilon) rotating inside the F1 region and a stationary peripheral stalk (subunits F6, b, d, and OSCP).</text>
</comment>
<evidence type="ECO:0000313" key="17">
    <source>
        <dbReference type="Ensembl" id="ENSSRHP00000000006.1"/>
    </source>
</evidence>
<evidence type="ECO:0000256" key="14">
    <source>
        <dbReference type="RuleBase" id="RU003661"/>
    </source>
</evidence>
<evidence type="ECO:0000313" key="18">
    <source>
        <dbReference type="Proteomes" id="UP000472270"/>
    </source>
</evidence>
<reference evidence="16" key="1">
    <citation type="submission" date="2015-04" db="EMBL/GenBank/DDBJ databases">
        <title>The complete mitochondrial genomes of Sinocyclocheilus rhinocerous and comparison with surface fish.</title>
        <authorList>
            <person name="He S."/>
            <person name="Lu J."/>
            <person name="Yang J."/>
            <person name="Yang S."/>
            <person name="Shi Q."/>
        </authorList>
    </citation>
    <scope>NUCLEOTIDE SEQUENCE</scope>
</reference>
<feature type="transmembrane region" description="Helical" evidence="15">
    <location>
        <begin position="6"/>
        <end position="24"/>
    </location>
</feature>
<proteinExistence type="inferred from homology"/>
<keyword evidence="9 14" id="KW-0496">Mitochondrion</keyword>
<accession>A0A0F7CZE7</accession>
<dbReference type="OrthoDB" id="8734014at2759"/>
<organism evidence="16">
    <name type="scientific">Sinocyclocheilus rhinocerous</name>
    <dbReference type="NCBI Taxonomy" id="307959"/>
    <lineage>
        <taxon>Eukaryota</taxon>
        <taxon>Metazoa</taxon>
        <taxon>Chordata</taxon>
        <taxon>Craniata</taxon>
        <taxon>Vertebrata</taxon>
        <taxon>Euteleostomi</taxon>
        <taxon>Actinopterygii</taxon>
        <taxon>Neopterygii</taxon>
        <taxon>Teleostei</taxon>
        <taxon>Ostariophysi</taxon>
        <taxon>Cypriniformes</taxon>
        <taxon>Cyprinidae</taxon>
        <taxon>Cyprininae</taxon>
        <taxon>Sinocyclocheilus</taxon>
    </lineage>
</organism>
<keyword evidence="8 14" id="KW-0406">Ion transport</keyword>
<evidence type="ECO:0000256" key="11">
    <source>
        <dbReference type="ARBA" id="ARBA00023310"/>
    </source>
</evidence>
<sequence>MPQLNPGPWFMILVYAWLLFLAIIPTKILNHISPNKPTSVSAKKHKTGSWHWPW</sequence>
<dbReference type="Proteomes" id="UP000472270">
    <property type="component" value="Unassembled WGS sequence"/>
</dbReference>
<dbReference type="GO" id="GO:0015078">
    <property type="term" value="F:proton transmembrane transporter activity"/>
    <property type="evidence" value="ECO:0007669"/>
    <property type="project" value="InterPro"/>
</dbReference>
<dbReference type="CTD" id="4509"/>
<dbReference type="KEGG" id="srx:24419173"/>
<keyword evidence="7 15" id="KW-1133">Transmembrane helix</keyword>
<dbReference type="GO" id="GO:0015986">
    <property type="term" value="P:proton motive force-driven ATP synthesis"/>
    <property type="evidence" value="ECO:0007669"/>
    <property type="project" value="InterPro"/>
</dbReference>
<keyword evidence="18" id="KW-1185">Reference proteome</keyword>
<comment type="function">
    <text evidence="12">Subunit 8, of the mitochondrial membrane ATP synthase complex (F(1)F(0) ATP synthase or Complex V) that produces ATP from ADP in the presence of a proton gradient across the membrane which is generated by electron transport complexes of the respiratory chain. ATP synthase complex consist of a soluble F(1) head domain - the catalytic core - and a membrane F(1) domain - the membrane proton channel. These two domains are linked by a central stalk rotating inside the F(1) region and a stationary peripheral stalk. During catalysis, ATP synthesis in the catalytic domain of F(1) is coupled via a rotary mechanism of the central stalk subunits to proton translocation. In vivo, can only synthesize ATP although its ATP hydrolase activity can be activated artificially in vitro. Part of the complex F(0) domain.</text>
</comment>
<evidence type="ECO:0000256" key="6">
    <source>
        <dbReference type="ARBA" id="ARBA00022781"/>
    </source>
</evidence>
<dbReference type="GO" id="GO:0045259">
    <property type="term" value="C:proton-transporting ATP synthase complex"/>
    <property type="evidence" value="ECO:0007669"/>
    <property type="project" value="UniProtKB-KW"/>
</dbReference>
<keyword evidence="4 14" id="KW-0138">CF(0)</keyword>
<dbReference type="Pfam" id="PF00895">
    <property type="entry name" value="ATP-synt_8"/>
    <property type="match status" value="1"/>
</dbReference>
<geneLocation type="mitochondrion" evidence="16 17"/>
<evidence type="ECO:0000256" key="4">
    <source>
        <dbReference type="ARBA" id="ARBA00022547"/>
    </source>
</evidence>
<dbReference type="GeneID" id="24419173"/>
<gene>
    <name evidence="16 17" type="primary">ATP8</name>
</gene>
<dbReference type="InterPro" id="IPR050635">
    <property type="entry name" value="ATPase_protein_8"/>
</dbReference>
<evidence type="ECO:0000256" key="8">
    <source>
        <dbReference type="ARBA" id="ARBA00023065"/>
    </source>
</evidence>
<comment type="subcellular location">
    <subcellularLocation>
        <location evidence="1 14">Mitochondrion membrane</location>
        <topology evidence="1 14">Single-pass membrane protein</topology>
    </subcellularLocation>
</comment>
<comment type="similarity">
    <text evidence="2 14">Belongs to the ATPase protein 8 family.</text>
</comment>
<dbReference type="AlphaFoldDB" id="A0A0F7CZE7"/>
<name>A0A0F7CZE7_9TELE</name>
<evidence type="ECO:0000256" key="7">
    <source>
        <dbReference type="ARBA" id="ARBA00022989"/>
    </source>
</evidence>
<dbReference type="InterPro" id="IPR001421">
    <property type="entry name" value="ATP8_metazoa"/>
</dbReference>
<keyword evidence="3 14" id="KW-0813">Transport</keyword>